<keyword evidence="9" id="KW-0865">Zymogen</keyword>
<feature type="domain" description="Peptidase M4" evidence="12">
    <location>
        <begin position="231"/>
        <end position="366"/>
    </location>
</feature>
<dbReference type="Pfam" id="PF02868">
    <property type="entry name" value="Peptidase_M4_C"/>
    <property type="match status" value="1"/>
</dbReference>
<sequence>MHQRPSQNQNLLMTSDNYDNKDIPMKKLQYTLLVSGCLLASSALMAADRVPATEAHLTQGVMSGNATSVQTIKSRTLASGVTVEKYQQTYQGVPVWGESITRRSGGTFAPTVSGEFVTEIESDLPQATPRFDGKAILNLAMEQHTLMTQGAIPSKEALQKMLLSAENKQQKLWVRLNDNNEAQLVYLVSWVDYGVEPTRPHYFIDAMTGEVLDHWDGLAHQDATGPGGNEKTGQYIYGQDFPALQVDSNCRMNTSNVETVDMQNRTSGGSVFQFTCPENTNRYTNGAYSPLNDAHFFGNVVFNMFDDWYNTAPISQKLRMRVHYGNNYENAFWDGSQMTFGDGASRFYPLVSLDVSAHEVSHGFTEQNSGLVYQNQSGGINEAFSDMSGEAAEFYMKGSNDWKVGADIFKGSGSLRYMDDPTKDGRSIGHASDYTSGMDVHYSSGVFNRAFYLIATASGWDTRKAFDVFVLANQVYWNQNTNYIDGACGALSAAGDLNYDTNVVVSAFNTVGVSTSSCSGGGGNTVTELDNGVPVTGLSGPSGSEAMFKLDVLAGASSVSVVMNGGSGDADLYVRFGAQPTTSTYDCRPYRSGNNETCSFDPAQSGTYYIMLRGYSSYSGTTLTASHDSDSGEPTSGTETNLSASAGNWVHFEVTVPAGASALNAEITGGSGDADLYVRQGSQPTTSNYDCRPYKWGNEESCTETNPGAGSWWISLRAYESFSGVTMNWSID</sequence>
<dbReference type="InterPro" id="IPR013856">
    <property type="entry name" value="Peptidase_M4_domain"/>
</dbReference>
<reference evidence="17 18" key="1">
    <citation type="submission" date="2006-02" db="EMBL/GenBank/DDBJ databases">
        <authorList>
            <person name="Pinhassi J."/>
            <person name="Pedros-Alio C."/>
            <person name="Ferriera S."/>
            <person name="Johnson J."/>
            <person name="Kravitz S."/>
            <person name="Halpern A."/>
            <person name="Remington K."/>
            <person name="Beeson K."/>
            <person name="Tran B."/>
            <person name="Rogers Y.-H."/>
            <person name="Friedman R."/>
            <person name="Venter J.C."/>
        </authorList>
    </citation>
    <scope>NUCLEOTIDE SEQUENCE [LARGE SCALE GENOMIC DNA]</scope>
    <source>
        <strain evidence="17 18">MED297</strain>
    </source>
</reference>
<evidence type="ECO:0000256" key="9">
    <source>
        <dbReference type="ARBA" id="ARBA00023145"/>
    </source>
</evidence>
<dbReference type="Gene3D" id="3.10.450.490">
    <property type="match status" value="1"/>
</dbReference>
<dbReference type="Gene3D" id="2.60.120.380">
    <property type="match status" value="2"/>
</dbReference>
<evidence type="ECO:0000259" key="15">
    <source>
        <dbReference type="Pfam" id="PF04151"/>
    </source>
</evidence>
<protein>
    <submittedName>
        <fullName evidence="17">Zinc metalloprotease (Elastase)</fullName>
    </submittedName>
</protein>
<evidence type="ECO:0000256" key="7">
    <source>
        <dbReference type="ARBA" id="ARBA00022833"/>
    </source>
</evidence>
<keyword evidence="3 17" id="KW-0645">Protease</keyword>
<evidence type="ECO:0000256" key="4">
    <source>
        <dbReference type="ARBA" id="ARBA00022723"/>
    </source>
</evidence>
<dbReference type="GO" id="GO:0046872">
    <property type="term" value="F:metal ion binding"/>
    <property type="evidence" value="ECO:0007669"/>
    <property type="project" value="UniProtKB-KW"/>
</dbReference>
<dbReference type="InterPro" id="IPR011096">
    <property type="entry name" value="FTP_domain"/>
</dbReference>
<dbReference type="GO" id="GO:0004222">
    <property type="term" value="F:metalloendopeptidase activity"/>
    <property type="evidence" value="ECO:0007669"/>
    <property type="project" value="InterPro"/>
</dbReference>
<dbReference type="GO" id="GO:0006508">
    <property type="term" value="P:proteolysis"/>
    <property type="evidence" value="ECO:0007669"/>
    <property type="project" value="UniProtKB-KW"/>
</dbReference>
<evidence type="ECO:0000256" key="3">
    <source>
        <dbReference type="ARBA" id="ARBA00022670"/>
    </source>
</evidence>
<gene>
    <name evidence="17" type="ORF">MED297_21202</name>
</gene>
<comment type="cofactor">
    <cofactor evidence="1">
        <name>Zn(2+)</name>
        <dbReference type="ChEBI" id="CHEBI:29105"/>
    </cofactor>
</comment>
<evidence type="ECO:0000256" key="6">
    <source>
        <dbReference type="ARBA" id="ARBA00022801"/>
    </source>
</evidence>
<keyword evidence="5 11" id="KW-0732">Signal</keyword>
<feature type="domain" description="PepSY" evidence="14">
    <location>
        <begin position="173"/>
        <end position="215"/>
    </location>
</feature>
<dbReference type="Gene3D" id="3.10.450.40">
    <property type="match status" value="1"/>
</dbReference>
<keyword evidence="8 17" id="KW-0482">Metalloprotease</keyword>
<evidence type="ECO:0000256" key="2">
    <source>
        <dbReference type="ARBA" id="ARBA00009388"/>
    </source>
</evidence>
<keyword evidence="7" id="KW-0862">Zinc</keyword>
<evidence type="ECO:0000256" key="10">
    <source>
        <dbReference type="PIRSR" id="PIRSR623612-1"/>
    </source>
</evidence>
<dbReference type="HOGENOM" id="CLU_008590_4_2_6"/>
<dbReference type="CDD" id="cd09597">
    <property type="entry name" value="M4_TLP"/>
    <property type="match status" value="1"/>
</dbReference>
<accession>A4B9Z5</accession>
<feature type="domain" description="Peptidase C-terminal archaeal/bacterial" evidence="15">
    <location>
        <begin position="652"/>
        <end position="717"/>
    </location>
</feature>
<dbReference type="InterPro" id="IPR001570">
    <property type="entry name" value="Peptidase_M4_C_domain"/>
</dbReference>
<dbReference type="MEROPS" id="M04.016"/>
<feature type="domain" description="Peptidase M4 C-terminal" evidence="13">
    <location>
        <begin position="369"/>
        <end position="513"/>
    </location>
</feature>
<dbReference type="Gene3D" id="3.10.170.10">
    <property type="match status" value="1"/>
</dbReference>
<dbReference type="PANTHER" id="PTHR33794:SF1">
    <property type="entry name" value="BACILLOLYSIN"/>
    <property type="match status" value="1"/>
</dbReference>
<evidence type="ECO:0000259" key="14">
    <source>
        <dbReference type="Pfam" id="PF03413"/>
    </source>
</evidence>
<keyword evidence="6" id="KW-0378">Hydrolase</keyword>
<dbReference type="STRING" id="314283.MED297_21202"/>
<feature type="active site" evidence="10">
    <location>
        <position position="359"/>
    </location>
</feature>
<dbReference type="FunFam" id="2.60.120.380:FF:000013">
    <property type="entry name" value="Alkaline serine protease"/>
    <property type="match status" value="1"/>
</dbReference>
<dbReference type="PRINTS" id="PR00730">
    <property type="entry name" value="THERMOLYSIN"/>
</dbReference>
<dbReference type="Pfam" id="PF01447">
    <property type="entry name" value="Peptidase_M4"/>
    <property type="match status" value="1"/>
</dbReference>
<evidence type="ECO:0000313" key="17">
    <source>
        <dbReference type="EMBL" id="EAR11446.1"/>
    </source>
</evidence>
<dbReference type="Pfam" id="PF04151">
    <property type="entry name" value="PPC"/>
    <property type="match status" value="2"/>
</dbReference>
<evidence type="ECO:0000256" key="5">
    <source>
        <dbReference type="ARBA" id="ARBA00022729"/>
    </source>
</evidence>
<dbReference type="InterPro" id="IPR007280">
    <property type="entry name" value="Peptidase_C_arc/bac"/>
</dbReference>
<organism evidence="17 18">
    <name type="scientific">Reinekea blandensis MED297</name>
    <dbReference type="NCBI Taxonomy" id="314283"/>
    <lineage>
        <taxon>Bacteria</taxon>
        <taxon>Pseudomonadati</taxon>
        <taxon>Pseudomonadota</taxon>
        <taxon>Gammaproteobacteria</taxon>
        <taxon>Oceanospirillales</taxon>
        <taxon>Saccharospirillaceae</taxon>
        <taxon>Reinekea</taxon>
    </lineage>
</organism>
<dbReference type="Proteomes" id="UP000005953">
    <property type="component" value="Unassembled WGS sequence"/>
</dbReference>
<name>A4B9Z5_9GAMM</name>
<feature type="domain" description="Peptidase C-terminal archaeal/bacterial" evidence="15">
    <location>
        <begin position="548"/>
        <end position="614"/>
    </location>
</feature>
<evidence type="ECO:0000256" key="11">
    <source>
        <dbReference type="SAM" id="SignalP"/>
    </source>
</evidence>
<dbReference type="InterPro" id="IPR023612">
    <property type="entry name" value="Peptidase_M4"/>
</dbReference>
<dbReference type="InterPro" id="IPR027268">
    <property type="entry name" value="Peptidase_M4/M1_CTD_sf"/>
</dbReference>
<evidence type="ECO:0000313" key="18">
    <source>
        <dbReference type="Proteomes" id="UP000005953"/>
    </source>
</evidence>
<dbReference type="Pfam" id="PF03413">
    <property type="entry name" value="PepSY"/>
    <property type="match status" value="1"/>
</dbReference>
<comment type="similarity">
    <text evidence="2">Belongs to the peptidase M4 family.</text>
</comment>
<dbReference type="AlphaFoldDB" id="A4B9Z5"/>
<feature type="chain" id="PRO_5002664945" evidence="11">
    <location>
        <begin position="47"/>
        <end position="732"/>
    </location>
</feature>
<keyword evidence="4" id="KW-0479">Metal-binding</keyword>
<evidence type="ECO:0000256" key="8">
    <source>
        <dbReference type="ARBA" id="ARBA00023049"/>
    </source>
</evidence>
<evidence type="ECO:0000259" key="12">
    <source>
        <dbReference type="Pfam" id="PF01447"/>
    </source>
</evidence>
<feature type="signal peptide" evidence="11">
    <location>
        <begin position="1"/>
        <end position="46"/>
    </location>
</feature>
<feature type="domain" description="FTP" evidence="16">
    <location>
        <begin position="72"/>
        <end position="100"/>
    </location>
</feature>
<comment type="caution">
    <text evidence="17">The sequence shown here is derived from an EMBL/GenBank/DDBJ whole genome shotgun (WGS) entry which is preliminary data.</text>
</comment>
<dbReference type="EMBL" id="AAOE01000001">
    <property type="protein sequence ID" value="EAR11446.1"/>
    <property type="molecule type" value="Genomic_DNA"/>
</dbReference>
<feature type="active site" description="Proton donor" evidence="10">
    <location>
        <position position="441"/>
    </location>
</feature>
<dbReference type="PANTHER" id="PTHR33794">
    <property type="entry name" value="BACILLOLYSIN"/>
    <property type="match status" value="1"/>
</dbReference>
<keyword evidence="18" id="KW-1185">Reference proteome</keyword>
<dbReference type="InterPro" id="IPR025711">
    <property type="entry name" value="PepSY"/>
</dbReference>
<dbReference type="InterPro" id="IPR050728">
    <property type="entry name" value="Zinc_Metalloprotease_M4"/>
</dbReference>
<evidence type="ECO:0000259" key="13">
    <source>
        <dbReference type="Pfam" id="PF02868"/>
    </source>
</evidence>
<dbReference type="Gene3D" id="1.10.390.10">
    <property type="entry name" value="Neutral Protease Domain 2"/>
    <property type="match status" value="1"/>
</dbReference>
<evidence type="ECO:0000259" key="16">
    <source>
        <dbReference type="Pfam" id="PF07504"/>
    </source>
</evidence>
<dbReference type="SUPFAM" id="SSF55486">
    <property type="entry name" value="Metalloproteases ('zincins'), catalytic domain"/>
    <property type="match status" value="1"/>
</dbReference>
<proteinExistence type="inferred from homology"/>
<evidence type="ECO:0000256" key="1">
    <source>
        <dbReference type="ARBA" id="ARBA00001947"/>
    </source>
</evidence>
<dbReference type="Pfam" id="PF07504">
    <property type="entry name" value="FTP"/>
    <property type="match status" value="1"/>
</dbReference>